<evidence type="ECO:0008006" key="3">
    <source>
        <dbReference type="Google" id="ProtNLM"/>
    </source>
</evidence>
<evidence type="ECO:0000313" key="1">
    <source>
        <dbReference type="EMBL" id="RDX69873.1"/>
    </source>
</evidence>
<dbReference type="EMBL" id="QJKJ01011932">
    <property type="protein sequence ID" value="RDX69873.1"/>
    <property type="molecule type" value="Genomic_DNA"/>
</dbReference>
<dbReference type="Proteomes" id="UP000257109">
    <property type="component" value="Unassembled WGS sequence"/>
</dbReference>
<dbReference type="AlphaFoldDB" id="A0A371EV26"/>
<dbReference type="PANTHER" id="PTHR11439">
    <property type="entry name" value="GAG-POL-RELATED RETROTRANSPOSON"/>
    <property type="match status" value="1"/>
</dbReference>
<reference evidence="1" key="1">
    <citation type="submission" date="2018-05" db="EMBL/GenBank/DDBJ databases">
        <title>Draft genome of Mucuna pruriens seed.</title>
        <authorList>
            <person name="Nnadi N.E."/>
            <person name="Vos R."/>
            <person name="Hasami M.H."/>
            <person name="Devisetty U.K."/>
            <person name="Aguiy J.C."/>
        </authorList>
    </citation>
    <scope>NUCLEOTIDE SEQUENCE [LARGE SCALE GENOMIC DNA]</scope>
    <source>
        <strain evidence="1">JCA_2017</strain>
    </source>
</reference>
<dbReference type="STRING" id="157652.A0A371EV26"/>
<sequence>MHKQWEWLVNSWEILVENIGMLLRGSLDISKGPQVLLYVTEDQNYLSEVMSIQILQLSKLQTVVALSMIEAEYMTATQVCKETIWIQRLMEELEHKHKKISMYCDNQSVFYIVRNPSFDSRTKHISVQYHFMREVVGEGSVDMQKIHTIDNLEDAMTKNILDLVSTCHTHAFICNLNPLIHVPRAECLNMYIDKFQDDRSAPKTNK</sequence>
<comment type="caution">
    <text evidence="1">The sequence shown here is derived from an EMBL/GenBank/DDBJ whole genome shotgun (WGS) entry which is preliminary data.</text>
</comment>
<feature type="non-terminal residue" evidence="1">
    <location>
        <position position="1"/>
    </location>
</feature>
<keyword evidence="2" id="KW-1185">Reference proteome</keyword>
<dbReference type="PANTHER" id="PTHR11439:SF467">
    <property type="entry name" value="INTEGRASE CATALYTIC DOMAIN-CONTAINING PROTEIN"/>
    <property type="match status" value="1"/>
</dbReference>
<dbReference type="CDD" id="cd09272">
    <property type="entry name" value="RNase_HI_RT_Ty1"/>
    <property type="match status" value="1"/>
</dbReference>
<gene>
    <name evidence="1" type="ORF">CR513_50955</name>
</gene>
<organism evidence="1 2">
    <name type="scientific">Mucuna pruriens</name>
    <name type="common">Velvet bean</name>
    <name type="synonym">Dolichos pruriens</name>
    <dbReference type="NCBI Taxonomy" id="157652"/>
    <lineage>
        <taxon>Eukaryota</taxon>
        <taxon>Viridiplantae</taxon>
        <taxon>Streptophyta</taxon>
        <taxon>Embryophyta</taxon>
        <taxon>Tracheophyta</taxon>
        <taxon>Spermatophyta</taxon>
        <taxon>Magnoliopsida</taxon>
        <taxon>eudicotyledons</taxon>
        <taxon>Gunneridae</taxon>
        <taxon>Pentapetalae</taxon>
        <taxon>rosids</taxon>
        <taxon>fabids</taxon>
        <taxon>Fabales</taxon>
        <taxon>Fabaceae</taxon>
        <taxon>Papilionoideae</taxon>
        <taxon>50 kb inversion clade</taxon>
        <taxon>NPAAA clade</taxon>
        <taxon>indigoferoid/millettioid clade</taxon>
        <taxon>Phaseoleae</taxon>
        <taxon>Mucuna</taxon>
    </lineage>
</organism>
<name>A0A371EV26_MUCPR</name>
<protein>
    <recommendedName>
        <fullName evidence="3">Copia protein</fullName>
    </recommendedName>
</protein>
<evidence type="ECO:0000313" key="2">
    <source>
        <dbReference type="Proteomes" id="UP000257109"/>
    </source>
</evidence>
<proteinExistence type="predicted"/>
<accession>A0A371EV26</accession>
<dbReference type="OrthoDB" id="1422441at2759"/>